<dbReference type="EMBL" id="CM009305">
    <property type="protein sequence ID" value="KAI9380695.1"/>
    <property type="molecule type" value="Genomic_DNA"/>
</dbReference>
<accession>A0ACC0RVS9</accession>
<evidence type="ECO:0000313" key="2">
    <source>
        <dbReference type="Proteomes" id="UP000006729"/>
    </source>
</evidence>
<sequence>MFDEMPQRTRPSNYQLSLSSDHQGGSSRAKNGFLQIELRDCAFCLAYDSDGTGVLSGDDVDSYGIRKYA</sequence>
<comment type="caution">
    <text evidence="1">The sequence shown here is derived from an EMBL/GenBank/DDBJ whole genome shotgun (WGS) entry which is preliminary data.</text>
</comment>
<name>A0ACC0RVS9_POPTR</name>
<protein>
    <submittedName>
        <fullName evidence="1">Uncharacterized protein</fullName>
    </submittedName>
</protein>
<evidence type="ECO:0000313" key="1">
    <source>
        <dbReference type="EMBL" id="KAI9380695.1"/>
    </source>
</evidence>
<gene>
    <name evidence="1" type="ORF">POPTR_016G139750v4</name>
</gene>
<keyword evidence="2" id="KW-1185">Reference proteome</keyword>
<organism evidence="1 2">
    <name type="scientific">Populus trichocarpa</name>
    <name type="common">Western balsam poplar</name>
    <name type="synonym">Populus balsamifera subsp. trichocarpa</name>
    <dbReference type="NCBI Taxonomy" id="3694"/>
    <lineage>
        <taxon>Eukaryota</taxon>
        <taxon>Viridiplantae</taxon>
        <taxon>Streptophyta</taxon>
        <taxon>Embryophyta</taxon>
        <taxon>Tracheophyta</taxon>
        <taxon>Spermatophyta</taxon>
        <taxon>Magnoliopsida</taxon>
        <taxon>eudicotyledons</taxon>
        <taxon>Gunneridae</taxon>
        <taxon>Pentapetalae</taxon>
        <taxon>rosids</taxon>
        <taxon>fabids</taxon>
        <taxon>Malpighiales</taxon>
        <taxon>Salicaceae</taxon>
        <taxon>Saliceae</taxon>
        <taxon>Populus</taxon>
    </lineage>
</organism>
<proteinExistence type="predicted"/>
<dbReference type="Proteomes" id="UP000006729">
    <property type="component" value="Chromosome 16"/>
</dbReference>
<reference evidence="1 2" key="1">
    <citation type="journal article" date="2006" name="Science">
        <title>The genome of black cottonwood, Populus trichocarpa (Torr. &amp; Gray).</title>
        <authorList>
            <person name="Tuskan G.A."/>
            <person name="Difazio S."/>
            <person name="Jansson S."/>
            <person name="Bohlmann J."/>
            <person name="Grigoriev I."/>
            <person name="Hellsten U."/>
            <person name="Putnam N."/>
            <person name="Ralph S."/>
            <person name="Rombauts S."/>
            <person name="Salamov A."/>
            <person name="Schein J."/>
            <person name="Sterck L."/>
            <person name="Aerts A."/>
            <person name="Bhalerao R.R."/>
            <person name="Bhalerao R.P."/>
            <person name="Blaudez D."/>
            <person name="Boerjan W."/>
            <person name="Brun A."/>
            <person name="Brunner A."/>
            <person name="Busov V."/>
            <person name="Campbell M."/>
            <person name="Carlson J."/>
            <person name="Chalot M."/>
            <person name="Chapman J."/>
            <person name="Chen G.L."/>
            <person name="Cooper D."/>
            <person name="Coutinho P.M."/>
            <person name="Couturier J."/>
            <person name="Covert S."/>
            <person name="Cronk Q."/>
            <person name="Cunningham R."/>
            <person name="Davis J."/>
            <person name="Degroeve S."/>
            <person name="Dejardin A."/>
            <person name="Depamphilis C."/>
            <person name="Detter J."/>
            <person name="Dirks B."/>
            <person name="Dubchak I."/>
            <person name="Duplessis S."/>
            <person name="Ehlting J."/>
            <person name="Ellis B."/>
            <person name="Gendler K."/>
            <person name="Goodstein D."/>
            <person name="Gribskov M."/>
            <person name="Grimwood J."/>
            <person name="Groover A."/>
            <person name="Gunter L."/>
            <person name="Hamberger B."/>
            <person name="Heinze B."/>
            <person name="Helariutta Y."/>
            <person name="Henrissat B."/>
            <person name="Holligan D."/>
            <person name="Holt R."/>
            <person name="Huang W."/>
            <person name="Islam-Faridi N."/>
            <person name="Jones S."/>
            <person name="Jones-Rhoades M."/>
            <person name="Jorgensen R."/>
            <person name="Joshi C."/>
            <person name="Kangasjarvi J."/>
            <person name="Karlsson J."/>
            <person name="Kelleher C."/>
            <person name="Kirkpatrick R."/>
            <person name="Kirst M."/>
            <person name="Kohler A."/>
            <person name="Kalluri U."/>
            <person name="Larimer F."/>
            <person name="Leebens-Mack J."/>
            <person name="Leple J.C."/>
            <person name="Locascio P."/>
            <person name="Lou Y."/>
            <person name="Lucas S."/>
            <person name="Martin F."/>
            <person name="Montanini B."/>
            <person name="Napoli C."/>
            <person name="Nelson D.R."/>
            <person name="Nelson C."/>
            <person name="Nieminen K."/>
            <person name="Nilsson O."/>
            <person name="Pereda V."/>
            <person name="Peter G."/>
            <person name="Philippe R."/>
            <person name="Pilate G."/>
            <person name="Poliakov A."/>
            <person name="Razumovskaya J."/>
            <person name="Richardson P."/>
            <person name="Rinaldi C."/>
            <person name="Ritland K."/>
            <person name="Rouze P."/>
            <person name="Ryaboy D."/>
            <person name="Schmutz J."/>
            <person name="Schrader J."/>
            <person name="Segerman B."/>
            <person name="Shin H."/>
            <person name="Siddiqui A."/>
            <person name="Sterky F."/>
            <person name="Terry A."/>
            <person name="Tsai C.J."/>
            <person name="Uberbacher E."/>
            <person name="Unneberg P."/>
            <person name="Vahala J."/>
            <person name="Wall K."/>
            <person name="Wessler S."/>
            <person name="Yang G."/>
            <person name="Yin T."/>
            <person name="Douglas C."/>
            <person name="Marra M."/>
            <person name="Sandberg G."/>
            <person name="Van de Peer Y."/>
            <person name="Rokhsar D."/>
        </authorList>
    </citation>
    <scope>NUCLEOTIDE SEQUENCE [LARGE SCALE GENOMIC DNA]</scope>
    <source>
        <strain evidence="2">cv. Nisqually</strain>
    </source>
</reference>